<evidence type="ECO:0000313" key="8">
    <source>
        <dbReference type="Proteomes" id="UP000058305"/>
    </source>
</evidence>
<feature type="transmembrane region" description="Helical" evidence="6">
    <location>
        <begin position="50"/>
        <end position="67"/>
    </location>
</feature>
<dbReference type="GO" id="GO:0016020">
    <property type="term" value="C:membrane"/>
    <property type="evidence" value="ECO:0007669"/>
    <property type="project" value="UniProtKB-SubCell"/>
</dbReference>
<sequence length="240" mass="25345">MTSMSPNKTTAFAAATAGQLKPLTAFAPFLALSALHLVFQFAHLSDAANISKWLLMPALLLAVLAASPARRATATALLLAAITLSWLGDITPLYANDFFFVLGLSFFLLAHVAYLVLFMRGLGYSRPRAWALVYLLWWLGFVALLGPALGSLLIPVALYGLVLGAMAAWASRGTATIAAGGALFLISDTLLGSNKFLDTLDLWQSGFLIMATYLAGQGLIAWGVVALQRKAARAGAGEQG</sequence>
<protein>
    <recommendedName>
        <fullName evidence="9">YhhN-like protein</fullName>
    </recommendedName>
</protein>
<evidence type="ECO:0000256" key="5">
    <source>
        <dbReference type="ARBA" id="ARBA00023136"/>
    </source>
</evidence>
<feature type="transmembrane region" description="Helical" evidence="6">
    <location>
        <begin position="203"/>
        <end position="225"/>
    </location>
</feature>
<dbReference type="Proteomes" id="UP000058305">
    <property type="component" value="Chromosome"/>
</dbReference>
<dbReference type="EMBL" id="CP014145">
    <property type="protein sequence ID" value="AMB58991.1"/>
    <property type="molecule type" value="Genomic_DNA"/>
</dbReference>
<dbReference type="KEGG" id="mvd:AWU67_09100"/>
<keyword evidence="3 6" id="KW-0812">Transmembrane</keyword>
<dbReference type="OrthoDB" id="4773026at2"/>
<dbReference type="PANTHER" id="PTHR31885">
    <property type="entry name" value="GH04784P"/>
    <property type="match status" value="1"/>
</dbReference>
<evidence type="ECO:0000256" key="3">
    <source>
        <dbReference type="ARBA" id="ARBA00022692"/>
    </source>
</evidence>
<proteinExistence type="inferred from homology"/>
<comment type="subcellular location">
    <subcellularLocation>
        <location evidence="1">Membrane</location>
        <topology evidence="1">Multi-pass membrane protein</topology>
    </subcellularLocation>
</comment>
<feature type="transmembrane region" description="Helical" evidence="6">
    <location>
        <begin position="98"/>
        <end position="117"/>
    </location>
</feature>
<dbReference type="GO" id="GO:0016787">
    <property type="term" value="F:hydrolase activity"/>
    <property type="evidence" value="ECO:0007669"/>
    <property type="project" value="TreeGrafter"/>
</dbReference>
<evidence type="ECO:0000256" key="4">
    <source>
        <dbReference type="ARBA" id="ARBA00022989"/>
    </source>
</evidence>
<evidence type="ECO:0000313" key="7">
    <source>
        <dbReference type="EMBL" id="AMB58991.1"/>
    </source>
</evidence>
<accession>A0A0X8E4R1</accession>
<evidence type="ECO:0000256" key="1">
    <source>
        <dbReference type="ARBA" id="ARBA00004141"/>
    </source>
</evidence>
<feature type="transmembrane region" description="Helical" evidence="6">
    <location>
        <begin position="74"/>
        <end position="92"/>
    </location>
</feature>
<dbReference type="PANTHER" id="PTHR31885:SF6">
    <property type="entry name" value="GH04784P"/>
    <property type="match status" value="1"/>
</dbReference>
<evidence type="ECO:0000256" key="2">
    <source>
        <dbReference type="ARBA" id="ARBA00007375"/>
    </source>
</evidence>
<dbReference type="InterPro" id="IPR012506">
    <property type="entry name" value="TMEM86B-like"/>
</dbReference>
<evidence type="ECO:0008006" key="9">
    <source>
        <dbReference type="Google" id="ProtNLM"/>
    </source>
</evidence>
<dbReference type="Pfam" id="PF07947">
    <property type="entry name" value="YhhN"/>
    <property type="match status" value="1"/>
</dbReference>
<dbReference type="RefSeq" id="WP_067228098.1">
    <property type="nucleotide sequence ID" value="NZ_CP014145.1"/>
</dbReference>
<evidence type="ECO:0000256" key="6">
    <source>
        <dbReference type="SAM" id="Phobius"/>
    </source>
</evidence>
<keyword evidence="8" id="KW-1185">Reference proteome</keyword>
<reference evidence="8" key="2">
    <citation type="submission" date="2016-01" db="EMBL/GenBank/DDBJ databases">
        <title>First complete genome sequence of a species in the genus Microterricola, an extremophilic cold active enzyme producing strain ERGS5:02 isolated from Sikkim Himalaya.</title>
        <authorList>
            <person name="Kumar R."/>
            <person name="Singh D."/>
            <person name="Swarnkar M.K."/>
        </authorList>
    </citation>
    <scope>NUCLEOTIDE SEQUENCE [LARGE SCALE GENOMIC DNA]</scope>
    <source>
        <strain evidence="8">ERGS5:02</strain>
    </source>
</reference>
<gene>
    <name evidence="7" type="ORF">AWU67_09100</name>
</gene>
<feature type="transmembrane region" description="Helical" evidence="6">
    <location>
        <begin position="129"/>
        <end position="146"/>
    </location>
</feature>
<name>A0A0X8E4R1_9MICO</name>
<comment type="similarity">
    <text evidence="2">Belongs to the TMEM86 family.</text>
</comment>
<organism evidence="7 8">
    <name type="scientific">Microterricola viridarii</name>
    <dbReference type="NCBI Taxonomy" id="412690"/>
    <lineage>
        <taxon>Bacteria</taxon>
        <taxon>Bacillati</taxon>
        <taxon>Actinomycetota</taxon>
        <taxon>Actinomycetes</taxon>
        <taxon>Micrococcales</taxon>
        <taxon>Microbacteriaceae</taxon>
        <taxon>Microterricola</taxon>
    </lineage>
</organism>
<dbReference type="AlphaFoldDB" id="A0A0X8E4R1"/>
<keyword evidence="4 6" id="KW-1133">Transmembrane helix</keyword>
<reference evidence="7 8" key="1">
    <citation type="journal article" date="2016" name="J. Biotechnol.">
        <title>First complete genome sequence of a species in the genus Microterricola, an extremophilic cold active enzyme producing bacterial strain ERGS5:02 isolated from Sikkim Himalaya.</title>
        <authorList>
            <person name="Himanshu"/>
            <person name="Swarnkar M.K."/>
            <person name="Singh D."/>
            <person name="Kumar R."/>
        </authorList>
    </citation>
    <scope>NUCLEOTIDE SEQUENCE [LARGE SCALE GENOMIC DNA]</scope>
    <source>
        <strain evidence="7 8">ERGS5:02</strain>
    </source>
</reference>
<keyword evidence="5 6" id="KW-0472">Membrane</keyword>